<feature type="binding site" evidence="7">
    <location>
        <position position="220"/>
    </location>
    <ligand>
        <name>substrate</name>
    </ligand>
</feature>
<dbReference type="InterPro" id="IPR012338">
    <property type="entry name" value="Beta-lactam/transpept-like"/>
</dbReference>
<dbReference type="EC" id="3.5.1.2" evidence="3 7"/>
<dbReference type="HAMAP" id="MF_00313">
    <property type="entry name" value="Glutaminase"/>
    <property type="match status" value="1"/>
</dbReference>
<dbReference type="InterPro" id="IPR015868">
    <property type="entry name" value="Glutaminase"/>
</dbReference>
<evidence type="ECO:0000313" key="9">
    <source>
        <dbReference type="EMBL" id="QFQ30797.1"/>
    </source>
</evidence>
<feature type="binding site" evidence="7">
    <location>
        <position position="227"/>
    </location>
    <ligand>
        <name>substrate</name>
    </ligand>
</feature>
<evidence type="ECO:0000256" key="8">
    <source>
        <dbReference type="SAM" id="MobiDB-lite"/>
    </source>
</evidence>
<comment type="catalytic activity">
    <reaction evidence="5 7">
        <text>L-glutamine + H2O = L-glutamate + NH4(+)</text>
        <dbReference type="Rhea" id="RHEA:15889"/>
        <dbReference type="ChEBI" id="CHEBI:15377"/>
        <dbReference type="ChEBI" id="CHEBI:28938"/>
        <dbReference type="ChEBI" id="CHEBI:29985"/>
        <dbReference type="ChEBI" id="CHEBI:58359"/>
        <dbReference type="EC" id="3.5.1.2"/>
    </reaction>
</comment>
<feature type="binding site" evidence="7">
    <location>
        <position position="251"/>
    </location>
    <ligand>
        <name>substrate</name>
    </ligand>
</feature>
<dbReference type="NCBIfam" id="TIGR03814">
    <property type="entry name" value="Gln_ase"/>
    <property type="match status" value="1"/>
</dbReference>
<evidence type="ECO:0000313" key="10">
    <source>
        <dbReference type="Proteomes" id="UP000271708"/>
    </source>
</evidence>
<dbReference type="GO" id="GO:0004359">
    <property type="term" value="F:glutaminase activity"/>
    <property type="evidence" value="ECO:0007669"/>
    <property type="project" value="UniProtKB-UniRule"/>
</dbReference>
<evidence type="ECO:0000256" key="5">
    <source>
        <dbReference type="ARBA" id="ARBA00049534"/>
    </source>
</evidence>
<dbReference type="AlphaFoldDB" id="A0A5P8FMK2"/>
<feature type="region of interest" description="Disordered" evidence="8">
    <location>
        <begin position="1"/>
        <end position="57"/>
    </location>
</feature>
<dbReference type="Pfam" id="PF04960">
    <property type="entry name" value="Glutaminase"/>
    <property type="match status" value="1"/>
</dbReference>
<accession>A0A5P8FMK2</accession>
<evidence type="ECO:0000256" key="2">
    <source>
        <dbReference type="ARBA" id="ARBA00011881"/>
    </source>
</evidence>
<protein>
    <recommendedName>
        <fullName evidence="6 7">Glutaminase</fullName>
        <ecNumber evidence="3 7">3.5.1.2</ecNumber>
    </recommendedName>
</protein>
<gene>
    <name evidence="7 9" type="primary">glsA</name>
    <name evidence="9" type="ORF">EEW87_011510</name>
</gene>
<keyword evidence="7" id="KW-0007">Acetylation</keyword>
<evidence type="ECO:0000256" key="6">
    <source>
        <dbReference type="ARBA" id="ARBA00070405"/>
    </source>
</evidence>
<feature type="binding site" evidence="7">
    <location>
        <position position="174"/>
    </location>
    <ligand>
        <name>substrate</name>
    </ligand>
</feature>
<dbReference type="PANTHER" id="PTHR12544">
    <property type="entry name" value="GLUTAMINASE"/>
    <property type="match status" value="1"/>
</dbReference>
<evidence type="ECO:0000256" key="4">
    <source>
        <dbReference type="ARBA" id="ARBA00022801"/>
    </source>
</evidence>
<dbReference type="SUPFAM" id="SSF56601">
    <property type="entry name" value="beta-lactamase/transpeptidase-like"/>
    <property type="match status" value="1"/>
</dbReference>
<dbReference type="KEGG" id="jme:EEW87_011510"/>
<evidence type="ECO:0000256" key="7">
    <source>
        <dbReference type="HAMAP-Rule" id="MF_00313"/>
    </source>
</evidence>
<organism evidence="9 10">
    <name type="scientific">Janibacter melonis</name>
    <dbReference type="NCBI Taxonomy" id="262209"/>
    <lineage>
        <taxon>Bacteria</taxon>
        <taxon>Bacillati</taxon>
        <taxon>Actinomycetota</taxon>
        <taxon>Actinomycetes</taxon>
        <taxon>Micrococcales</taxon>
        <taxon>Intrasporangiaceae</taxon>
        <taxon>Janibacter</taxon>
    </lineage>
</organism>
<dbReference type="EMBL" id="CP044548">
    <property type="protein sequence ID" value="QFQ30797.1"/>
    <property type="molecule type" value="Genomic_DNA"/>
</dbReference>
<dbReference type="OrthoDB" id="9788822at2"/>
<dbReference type="FunFam" id="3.40.710.10:FF:000005">
    <property type="entry name" value="Glutaminase"/>
    <property type="match status" value="1"/>
</dbReference>
<feature type="binding site" evidence="7">
    <location>
        <position position="124"/>
    </location>
    <ligand>
        <name>substrate</name>
    </ligand>
</feature>
<dbReference type="Proteomes" id="UP000271708">
    <property type="component" value="Chromosome"/>
</dbReference>
<feature type="binding site" evidence="7">
    <location>
        <position position="303"/>
    </location>
    <ligand>
        <name>substrate</name>
    </ligand>
</feature>
<proteinExistence type="inferred from homology"/>
<dbReference type="PANTHER" id="PTHR12544:SF29">
    <property type="entry name" value="GLUTAMINASE"/>
    <property type="match status" value="1"/>
</dbReference>
<evidence type="ECO:0000256" key="3">
    <source>
        <dbReference type="ARBA" id="ARBA00012918"/>
    </source>
</evidence>
<reference evidence="9 10" key="1">
    <citation type="submission" date="2019-09" db="EMBL/GenBank/DDBJ databases">
        <title>Complete Genome Sequence of Janibacter melonis M714 with both human health impact and industrial applications.</title>
        <authorList>
            <person name="Jin M."/>
            <person name="Zhao Q.R."/>
        </authorList>
    </citation>
    <scope>NUCLEOTIDE SEQUENCE [LARGE SCALE GENOMIC DNA]</scope>
    <source>
        <strain evidence="9 10">M714</strain>
    </source>
</reference>
<dbReference type="GO" id="GO:0006537">
    <property type="term" value="P:glutamate biosynthetic process"/>
    <property type="evidence" value="ECO:0007669"/>
    <property type="project" value="TreeGrafter"/>
</dbReference>
<dbReference type="Gene3D" id="3.40.710.10">
    <property type="entry name" value="DD-peptidase/beta-lactamase superfamily"/>
    <property type="match status" value="1"/>
</dbReference>
<dbReference type="GO" id="GO:0006543">
    <property type="term" value="P:L-glutamine catabolic process"/>
    <property type="evidence" value="ECO:0007669"/>
    <property type="project" value="TreeGrafter"/>
</dbReference>
<keyword evidence="4 7" id="KW-0378">Hydrolase</keyword>
<evidence type="ECO:0000256" key="1">
    <source>
        <dbReference type="ARBA" id="ARBA00011076"/>
    </source>
</evidence>
<sequence>MLDGEDGAHPAPGALRPGGDSRRDAEEVLVPPGDGGWLHAHGGQASAVGGPGRPAHSVGPVTRSFAEYLSSTLDAVREDSGGEVHGVPSALAEADPDRLGVALCTTEGEIFDSGDSEHEMTIQSVAKAFVYALVLDEYGVEEVMERVDVEPSGEAFDVLSVEPETKRPRNPMINAGALVVHGMVGGPSSSWEDRDRLVLEGLSRLAGRELTLDEQAAEEELAAAHRNLAIAHMLRGEGVMEDDPRDVVQGYIRQCSVLVTTRDLAVMAATLATGGRQPITGERVLSVASSRQALSVMTTCGMYDSAGDWMSEIGIPAKSGVSGVLVGAIPGRFGLATYSPRLDRHGTSTRGRAVFERMSRELDLHLLTDPAARQDLWTELVESGQA</sequence>
<feature type="binding site" evidence="7">
    <location>
        <position position="321"/>
    </location>
    <ligand>
        <name>substrate</name>
    </ligand>
</feature>
<comment type="subunit">
    <text evidence="2 7">Homotetramer.</text>
</comment>
<comment type="similarity">
    <text evidence="1 7">Belongs to the glutaminase family.</text>
</comment>
<name>A0A5P8FMK2_9MICO</name>